<evidence type="ECO:0000313" key="3">
    <source>
        <dbReference type="Proteomes" id="UP001055804"/>
    </source>
</evidence>
<evidence type="ECO:0000313" key="2">
    <source>
        <dbReference type="EMBL" id="MCP1335745.1"/>
    </source>
</evidence>
<feature type="transmembrane region" description="Helical" evidence="1">
    <location>
        <begin position="6"/>
        <end position="29"/>
    </location>
</feature>
<protein>
    <submittedName>
        <fullName evidence="2">Uncharacterized protein</fullName>
    </submittedName>
</protein>
<gene>
    <name evidence="2" type="ORF">NJQ99_04920</name>
</gene>
<keyword evidence="1" id="KW-0472">Membrane</keyword>
<proteinExistence type="predicted"/>
<dbReference type="AlphaFoldDB" id="A0A9J6PBA1"/>
<dbReference type="Proteomes" id="UP001055804">
    <property type="component" value="Unassembled WGS sequence"/>
</dbReference>
<keyword evidence="1" id="KW-0812">Transmembrane</keyword>
<name>A0A9J6PBA1_9PROT</name>
<accession>A0A9J6PBA1</accession>
<comment type="caution">
    <text evidence="2">The sequence shown here is derived from an EMBL/GenBank/DDBJ whole genome shotgun (WGS) entry which is preliminary data.</text>
</comment>
<dbReference type="RefSeq" id="WP_269331678.1">
    <property type="nucleotide sequence ID" value="NZ_JAMZFT010000001.1"/>
</dbReference>
<evidence type="ECO:0000256" key="1">
    <source>
        <dbReference type="SAM" id="Phobius"/>
    </source>
</evidence>
<dbReference type="EMBL" id="JAMZFT010000001">
    <property type="protein sequence ID" value="MCP1335745.1"/>
    <property type="molecule type" value="Genomic_DNA"/>
</dbReference>
<reference evidence="2" key="1">
    <citation type="submission" date="2022-06" db="EMBL/GenBank/DDBJ databases">
        <title>Isolation and Genomics of Futiania mangrovii gen. nov., sp. nov., a Rare and Metabolically-versatile member in the Class Alphaproteobacteria.</title>
        <authorList>
            <person name="Liu L."/>
            <person name="Huang W.-C."/>
            <person name="Pan J."/>
            <person name="Li J."/>
            <person name="Huang Y."/>
            <person name="Du H."/>
            <person name="Liu Y."/>
            <person name="Li M."/>
        </authorList>
    </citation>
    <scope>NUCLEOTIDE SEQUENCE</scope>
    <source>
        <strain evidence="2">FT118</strain>
    </source>
</reference>
<keyword evidence="3" id="KW-1185">Reference proteome</keyword>
<sequence length="167" mass="18075">MPARIPGTALAIGAVVVIAVAVAVALTVIDSPWTARAKRLDGQRAMHLQTISGALDCYWTLEKQRALPDSLDDLKARMEEETAARGLPAYCLPGRLSDPETGETYGYRPLEGPAYELCASFARASEGVGTYDMPRRSYAQRWAHPEGRHCFRLDAGTIDLPGVADGD</sequence>
<keyword evidence="1" id="KW-1133">Transmembrane helix</keyword>
<organism evidence="2 3">
    <name type="scientific">Futiania mangrovi</name>
    <dbReference type="NCBI Taxonomy" id="2959716"/>
    <lineage>
        <taxon>Bacteria</taxon>
        <taxon>Pseudomonadati</taxon>
        <taxon>Pseudomonadota</taxon>
        <taxon>Alphaproteobacteria</taxon>
        <taxon>Futianiales</taxon>
        <taxon>Futianiaceae</taxon>
        <taxon>Futiania</taxon>
    </lineage>
</organism>